<evidence type="ECO:0000259" key="2">
    <source>
        <dbReference type="Pfam" id="PF10645"/>
    </source>
</evidence>
<dbReference type="Pfam" id="PF10645">
    <property type="entry name" value="Carb_bind"/>
    <property type="match status" value="2"/>
</dbReference>
<organism evidence="3 4">
    <name type="scientific">Tuber borchii</name>
    <name type="common">White truffle</name>
    <dbReference type="NCBI Taxonomy" id="42251"/>
    <lineage>
        <taxon>Eukaryota</taxon>
        <taxon>Fungi</taxon>
        <taxon>Dikarya</taxon>
        <taxon>Ascomycota</taxon>
        <taxon>Pezizomycotina</taxon>
        <taxon>Pezizomycetes</taxon>
        <taxon>Pezizales</taxon>
        <taxon>Tuberaceae</taxon>
        <taxon>Tuber</taxon>
    </lineage>
</organism>
<feature type="domain" description="Endo-1,3(4)-beta-glucanase 1 carbohydrate binding" evidence="2">
    <location>
        <begin position="32"/>
        <end position="82"/>
    </location>
</feature>
<dbReference type="EMBL" id="NESQ01000210">
    <property type="protein sequence ID" value="PUU75875.1"/>
    <property type="molecule type" value="Genomic_DNA"/>
</dbReference>
<protein>
    <submittedName>
        <fullName evidence="3">Carbohydrate binding-domain-containing protein</fullName>
    </submittedName>
</protein>
<sequence>MQFTTYILATFALISAALATPVGGLVERDLLQCGSQQYDPKNYTCYADDNNLLCPISNGVIFQPCGPACFDPANYTCINGQLAPVGNCNGQVFDKNSYVCVNNHLCPVGFPNLCGEACYSLSQYHCVNGQLVQN</sequence>
<gene>
    <name evidence="3" type="ORF">B9Z19DRAFT_1130570</name>
</gene>
<feature type="chain" id="PRO_5015518661" evidence="1">
    <location>
        <begin position="20"/>
        <end position="134"/>
    </location>
</feature>
<dbReference type="AlphaFoldDB" id="A0A2T6ZK65"/>
<feature type="domain" description="Endo-1,3(4)-beta-glucanase 1 carbohydrate binding" evidence="2">
    <location>
        <begin position="87"/>
        <end position="131"/>
    </location>
</feature>
<dbReference type="Proteomes" id="UP000244722">
    <property type="component" value="Unassembled WGS sequence"/>
</dbReference>
<accession>A0A2T6ZK65</accession>
<keyword evidence="4" id="KW-1185">Reference proteome</keyword>
<reference evidence="3 4" key="1">
    <citation type="submission" date="2017-04" db="EMBL/GenBank/DDBJ databases">
        <title>Draft genome sequence of Tuber borchii Vittad., a whitish edible truffle.</title>
        <authorList>
            <consortium name="DOE Joint Genome Institute"/>
            <person name="Murat C."/>
            <person name="Kuo A."/>
            <person name="Barry K.W."/>
            <person name="Clum A."/>
            <person name="Dockter R.B."/>
            <person name="Fauchery L."/>
            <person name="Iotti M."/>
            <person name="Kohler A."/>
            <person name="Labutti K."/>
            <person name="Lindquist E.A."/>
            <person name="Lipzen A."/>
            <person name="Ohm R.A."/>
            <person name="Wang M."/>
            <person name="Grigoriev I.V."/>
            <person name="Zambonelli A."/>
            <person name="Martin F.M."/>
        </authorList>
    </citation>
    <scope>NUCLEOTIDE SEQUENCE [LARGE SCALE GENOMIC DNA]</scope>
    <source>
        <strain evidence="3 4">Tbo3840</strain>
    </source>
</reference>
<evidence type="ECO:0000256" key="1">
    <source>
        <dbReference type="SAM" id="SignalP"/>
    </source>
</evidence>
<feature type="signal peptide" evidence="1">
    <location>
        <begin position="1"/>
        <end position="19"/>
    </location>
</feature>
<evidence type="ECO:0000313" key="4">
    <source>
        <dbReference type="Proteomes" id="UP000244722"/>
    </source>
</evidence>
<dbReference type="OrthoDB" id="5430620at2759"/>
<evidence type="ECO:0000313" key="3">
    <source>
        <dbReference type="EMBL" id="PUU75875.1"/>
    </source>
</evidence>
<comment type="caution">
    <text evidence="3">The sequence shown here is derived from an EMBL/GenBank/DDBJ whole genome shotgun (WGS) entry which is preliminary data.</text>
</comment>
<keyword evidence="1" id="KW-0732">Signal</keyword>
<proteinExistence type="predicted"/>
<dbReference type="InterPro" id="IPR018909">
    <property type="entry name" value="Eng1_septum"/>
</dbReference>
<dbReference type="GO" id="GO:0030246">
    <property type="term" value="F:carbohydrate binding"/>
    <property type="evidence" value="ECO:0007669"/>
    <property type="project" value="InterPro"/>
</dbReference>
<name>A0A2T6ZK65_TUBBO</name>
<dbReference type="STRING" id="42251.A0A2T6ZK65"/>